<comment type="caution">
    <text evidence="1">The sequence shown here is derived from an EMBL/GenBank/DDBJ whole genome shotgun (WGS) entry which is preliminary data.</text>
</comment>
<evidence type="ECO:0000313" key="1">
    <source>
        <dbReference type="EMBL" id="KAJ4444831.1"/>
    </source>
</evidence>
<proteinExistence type="predicted"/>
<sequence length="130" mass="15396">MRSLKYIRGHPRRGRRDALPPCYPPESWNGYEEKLLGHHRTNNISEGWHNRFMIVVGKHHPPVYGLLNEFVKEEADTETTIAQMELGQVVRKKPKKKWLCIQARIQNIVSEYTFFREEERLGGTLRHNFV</sequence>
<gene>
    <name evidence="1" type="ORF">ANN_06628</name>
</gene>
<accession>A0ABQ8TFA7</accession>
<protein>
    <submittedName>
        <fullName evidence="1">Uncharacterized protein</fullName>
    </submittedName>
</protein>
<name>A0ABQ8TFA7_PERAM</name>
<dbReference type="Proteomes" id="UP001148838">
    <property type="component" value="Unassembled WGS sequence"/>
</dbReference>
<reference evidence="1 2" key="1">
    <citation type="journal article" date="2022" name="Allergy">
        <title>Genome assembly and annotation of Periplaneta americana reveal a comprehensive cockroach allergen profile.</title>
        <authorList>
            <person name="Wang L."/>
            <person name="Xiong Q."/>
            <person name="Saelim N."/>
            <person name="Wang L."/>
            <person name="Nong W."/>
            <person name="Wan A.T."/>
            <person name="Shi M."/>
            <person name="Liu X."/>
            <person name="Cao Q."/>
            <person name="Hui J.H.L."/>
            <person name="Sookrung N."/>
            <person name="Leung T.F."/>
            <person name="Tungtrongchitr A."/>
            <person name="Tsui S.K.W."/>
        </authorList>
    </citation>
    <scope>NUCLEOTIDE SEQUENCE [LARGE SCALE GENOMIC DNA]</scope>
    <source>
        <strain evidence="1">PWHHKU_190912</strain>
    </source>
</reference>
<keyword evidence="2" id="KW-1185">Reference proteome</keyword>
<dbReference type="EMBL" id="JAJSOF020000011">
    <property type="protein sequence ID" value="KAJ4444831.1"/>
    <property type="molecule type" value="Genomic_DNA"/>
</dbReference>
<evidence type="ECO:0000313" key="2">
    <source>
        <dbReference type="Proteomes" id="UP001148838"/>
    </source>
</evidence>
<organism evidence="1 2">
    <name type="scientific">Periplaneta americana</name>
    <name type="common">American cockroach</name>
    <name type="synonym">Blatta americana</name>
    <dbReference type="NCBI Taxonomy" id="6978"/>
    <lineage>
        <taxon>Eukaryota</taxon>
        <taxon>Metazoa</taxon>
        <taxon>Ecdysozoa</taxon>
        <taxon>Arthropoda</taxon>
        <taxon>Hexapoda</taxon>
        <taxon>Insecta</taxon>
        <taxon>Pterygota</taxon>
        <taxon>Neoptera</taxon>
        <taxon>Polyneoptera</taxon>
        <taxon>Dictyoptera</taxon>
        <taxon>Blattodea</taxon>
        <taxon>Blattoidea</taxon>
        <taxon>Blattidae</taxon>
        <taxon>Blattinae</taxon>
        <taxon>Periplaneta</taxon>
    </lineage>
</organism>